<dbReference type="InterPro" id="IPR036005">
    <property type="entry name" value="Creatinase/aminopeptidase-like"/>
</dbReference>
<dbReference type="Gene3D" id="3.40.350.10">
    <property type="entry name" value="Creatinase/prolidase N-terminal domain"/>
    <property type="match status" value="1"/>
</dbReference>
<evidence type="ECO:0000259" key="2">
    <source>
        <dbReference type="Pfam" id="PF01321"/>
    </source>
</evidence>
<gene>
    <name evidence="3" type="ORF">EDC39_10134</name>
</gene>
<organism evidence="3 4">
    <name type="scientific">Geothermobacter ehrlichii</name>
    <dbReference type="NCBI Taxonomy" id="213224"/>
    <lineage>
        <taxon>Bacteria</taxon>
        <taxon>Pseudomonadati</taxon>
        <taxon>Thermodesulfobacteriota</taxon>
        <taxon>Desulfuromonadia</taxon>
        <taxon>Desulfuromonadales</taxon>
        <taxon>Geothermobacteraceae</taxon>
        <taxon>Geothermobacter</taxon>
    </lineage>
</organism>
<dbReference type="Gene3D" id="3.90.230.10">
    <property type="entry name" value="Creatinase/methionine aminopeptidase superfamily"/>
    <property type="match status" value="1"/>
</dbReference>
<dbReference type="Pfam" id="PF01321">
    <property type="entry name" value="Creatinase_N"/>
    <property type="match status" value="1"/>
</dbReference>
<feature type="domain" description="Peptidase M24" evidence="1">
    <location>
        <begin position="145"/>
        <end position="380"/>
    </location>
</feature>
<evidence type="ECO:0000259" key="1">
    <source>
        <dbReference type="Pfam" id="PF00557"/>
    </source>
</evidence>
<proteinExistence type="predicted"/>
<dbReference type="InterPro" id="IPR000994">
    <property type="entry name" value="Pept_M24"/>
</dbReference>
<accession>A0A5D3WMZ3</accession>
<dbReference type="SUPFAM" id="SSF53092">
    <property type="entry name" value="Creatinase/prolidase N-terminal domain"/>
    <property type="match status" value="1"/>
</dbReference>
<evidence type="ECO:0000313" key="4">
    <source>
        <dbReference type="Proteomes" id="UP000324159"/>
    </source>
</evidence>
<dbReference type="InterPro" id="IPR050659">
    <property type="entry name" value="Peptidase_M24B"/>
</dbReference>
<dbReference type="PANTHER" id="PTHR46112:SF2">
    <property type="entry name" value="XAA-PRO AMINOPEPTIDASE P-RELATED"/>
    <property type="match status" value="1"/>
</dbReference>
<dbReference type="InterPro" id="IPR029149">
    <property type="entry name" value="Creatin/AminoP/Spt16_N"/>
</dbReference>
<sequence length="396" mass="43596">MRLTPTTELNDRCRRLQCLMAEAGLDAVLMVQNADLFYFTGSIQQGLLYVPAAGEPLYMVRRDHGRARMESGLKEVIPLHSPRELPGIVRDYGYVLPQRLGLELDVLPVQFCRRLEKVLPGAAIDDATPLIRTVRAIKSDYEIGIMKDAALIADKVARRAAEVIREGMTDLDLAAELEYEARKAGHQGMIRMRSFNSEIFYGHAFSGADSAVPSGFDTPLGGVGLTPSFPQGASYKTIRAGEPITVDFVACFDGYLVDQTRIFCIGGLDDRLERGYADMLELQQAFAEKARPGASWEELYDFCVDMAADMGYADHFMGAPGARVAFVGHGVGVELDEYPFIARGFADMHLQPKMTFAFEPKIVFPGLGAVGVENTFWVEEGGLKSLTFSGQKLQVL</sequence>
<dbReference type="InterPro" id="IPR000587">
    <property type="entry name" value="Creatinase_N"/>
</dbReference>
<keyword evidence="4" id="KW-1185">Reference proteome</keyword>
<dbReference type="SUPFAM" id="SSF55920">
    <property type="entry name" value="Creatinase/aminopeptidase"/>
    <property type="match status" value="1"/>
</dbReference>
<dbReference type="AlphaFoldDB" id="A0A5D3WMZ3"/>
<dbReference type="EMBL" id="VNIB01000001">
    <property type="protein sequence ID" value="TYO99874.1"/>
    <property type="molecule type" value="Genomic_DNA"/>
</dbReference>
<dbReference type="Proteomes" id="UP000324159">
    <property type="component" value="Unassembled WGS sequence"/>
</dbReference>
<dbReference type="CDD" id="cd01066">
    <property type="entry name" value="APP_MetAP"/>
    <property type="match status" value="1"/>
</dbReference>
<dbReference type="OrthoDB" id="9806388at2"/>
<protein>
    <submittedName>
        <fullName evidence="3">Xaa-Pro dipeptidase</fullName>
    </submittedName>
</protein>
<reference evidence="3 4" key="1">
    <citation type="submission" date="2019-07" db="EMBL/GenBank/DDBJ databases">
        <title>Genomic Encyclopedia of Type Strains, Phase IV (KMG-IV): sequencing the most valuable type-strain genomes for metagenomic binning, comparative biology and taxonomic classification.</title>
        <authorList>
            <person name="Goeker M."/>
        </authorList>
    </citation>
    <scope>NUCLEOTIDE SEQUENCE [LARGE SCALE GENOMIC DNA]</scope>
    <source>
        <strain evidence="3 4">SS015</strain>
    </source>
</reference>
<dbReference type="Pfam" id="PF00557">
    <property type="entry name" value="Peptidase_M24"/>
    <property type="match status" value="1"/>
</dbReference>
<comment type="caution">
    <text evidence="3">The sequence shown here is derived from an EMBL/GenBank/DDBJ whole genome shotgun (WGS) entry which is preliminary data.</text>
</comment>
<dbReference type="RefSeq" id="WP_148894081.1">
    <property type="nucleotide sequence ID" value="NZ_VNIB01000001.1"/>
</dbReference>
<feature type="domain" description="Creatinase N-terminal" evidence="2">
    <location>
        <begin position="12"/>
        <end position="137"/>
    </location>
</feature>
<dbReference type="PANTHER" id="PTHR46112">
    <property type="entry name" value="AMINOPEPTIDASE"/>
    <property type="match status" value="1"/>
</dbReference>
<evidence type="ECO:0000313" key="3">
    <source>
        <dbReference type="EMBL" id="TYO99874.1"/>
    </source>
</evidence>
<name>A0A5D3WMZ3_9BACT</name>